<organism evidence="2 3">
    <name type="scientific">Phytohabitans suffuscus</name>
    <dbReference type="NCBI Taxonomy" id="624315"/>
    <lineage>
        <taxon>Bacteria</taxon>
        <taxon>Bacillati</taxon>
        <taxon>Actinomycetota</taxon>
        <taxon>Actinomycetes</taxon>
        <taxon>Micromonosporales</taxon>
        <taxon>Micromonosporaceae</taxon>
    </lineage>
</organism>
<proteinExistence type="predicted"/>
<dbReference type="KEGG" id="psuu:Psuf_011680"/>
<dbReference type="AlphaFoldDB" id="A0A6F8YCL0"/>
<reference evidence="2 3" key="1">
    <citation type="submission" date="2020-03" db="EMBL/GenBank/DDBJ databases">
        <title>Whole genome shotgun sequence of Phytohabitans suffuscus NBRC 105367.</title>
        <authorList>
            <person name="Komaki H."/>
            <person name="Tamura T."/>
        </authorList>
    </citation>
    <scope>NUCLEOTIDE SEQUENCE [LARGE SCALE GENOMIC DNA]</scope>
    <source>
        <strain evidence="2 3">NBRC 105367</strain>
    </source>
</reference>
<dbReference type="EMBL" id="AP022871">
    <property type="protein sequence ID" value="BCB83855.1"/>
    <property type="molecule type" value="Genomic_DNA"/>
</dbReference>
<feature type="region of interest" description="Disordered" evidence="1">
    <location>
        <begin position="55"/>
        <end position="76"/>
    </location>
</feature>
<name>A0A6F8YCL0_9ACTN</name>
<evidence type="ECO:0000256" key="1">
    <source>
        <dbReference type="SAM" id="MobiDB-lite"/>
    </source>
</evidence>
<keyword evidence="3" id="KW-1185">Reference proteome</keyword>
<dbReference type="Proteomes" id="UP000503011">
    <property type="component" value="Chromosome"/>
</dbReference>
<reference evidence="2 3" key="2">
    <citation type="submission" date="2020-03" db="EMBL/GenBank/DDBJ databases">
        <authorList>
            <person name="Ichikawa N."/>
            <person name="Kimura A."/>
            <person name="Kitahashi Y."/>
            <person name="Uohara A."/>
        </authorList>
    </citation>
    <scope>NUCLEOTIDE SEQUENCE [LARGE SCALE GENOMIC DNA]</scope>
    <source>
        <strain evidence="2 3">NBRC 105367</strain>
    </source>
</reference>
<protein>
    <submittedName>
        <fullName evidence="2">Uncharacterized protein</fullName>
    </submittedName>
</protein>
<gene>
    <name evidence="2" type="ORF">Psuf_011680</name>
</gene>
<evidence type="ECO:0000313" key="3">
    <source>
        <dbReference type="Proteomes" id="UP000503011"/>
    </source>
</evidence>
<evidence type="ECO:0000313" key="2">
    <source>
        <dbReference type="EMBL" id="BCB83855.1"/>
    </source>
</evidence>
<sequence length="76" mass="7800">MPAKTLNVVVVSPVGAAAAGAAIKPSASKAPATGSTLCEYVMVPSHFSRLVCDGGAFRSRRPPSGSRSQARSTDRR</sequence>
<feature type="compositionally biased region" description="Low complexity" evidence="1">
    <location>
        <begin position="62"/>
        <end position="76"/>
    </location>
</feature>
<accession>A0A6F8YCL0</accession>